<dbReference type="AlphaFoldDB" id="A0A9Q9RXZ8"/>
<protein>
    <submittedName>
        <fullName evidence="2">Uncharacterized protein</fullName>
    </submittedName>
</protein>
<evidence type="ECO:0000256" key="1">
    <source>
        <dbReference type="SAM" id="Phobius"/>
    </source>
</evidence>
<gene>
    <name evidence="2" type="ORF">C2S_12733</name>
</gene>
<keyword evidence="1" id="KW-0472">Membrane</keyword>
<comment type="caution">
    <text evidence="2">The sequence shown here is derived from an EMBL/GenBank/DDBJ whole genome shotgun (WGS) entry which is preliminary data.</text>
</comment>
<dbReference type="Proteomes" id="UP000760494">
    <property type="component" value="Unassembled WGS sequence"/>
</dbReference>
<keyword evidence="1" id="KW-0812">Transmembrane</keyword>
<evidence type="ECO:0000313" key="3">
    <source>
        <dbReference type="Proteomes" id="UP000760494"/>
    </source>
</evidence>
<feature type="transmembrane region" description="Helical" evidence="1">
    <location>
        <begin position="12"/>
        <end position="33"/>
    </location>
</feature>
<dbReference type="EMBL" id="CABFJX010000419">
    <property type="protein sequence ID" value="VTT83476.1"/>
    <property type="molecule type" value="Genomic_DNA"/>
</dbReference>
<organism evidence="2 3">
    <name type="scientific">Fusarium fujikuroi</name>
    <name type="common">Bakanae and foot rot disease fungus</name>
    <name type="synonym">Gibberella fujikuroi</name>
    <dbReference type="NCBI Taxonomy" id="5127"/>
    <lineage>
        <taxon>Eukaryota</taxon>
        <taxon>Fungi</taxon>
        <taxon>Dikarya</taxon>
        <taxon>Ascomycota</taxon>
        <taxon>Pezizomycotina</taxon>
        <taxon>Sordariomycetes</taxon>
        <taxon>Hypocreomycetidae</taxon>
        <taxon>Hypocreales</taxon>
        <taxon>Nectriaceae</taxon>
        <taxon>Fusarium</taxon>
        <taxon>Fusarium fujikuroi species complex</taxon>
    </lineage>
</organism>
<proteinExistence type="predicted"/>
<evidence type="ECO:0000313" key="2">
    <source>
        <dbReference type="EMBL" id="VTT83476.1"/>
    </source>
</evidence>
<keyword evidence="1" id="KW-1133">Transmembrane helix</keyword>
<accession>A0A9Q9RXZ8</accession>
<reference evidence="2" key="1">
    <citation type="submission" date="2019-05" db="EMBL/GenBank/DDBJ databases">
        <authorList>
            <person name="Piombo E."/>
        </authorList>
    </citation>
    <scope>NUCLEOTIDE SEQUENCE</scope>
    <source>
        <strain evidence="2">C2S</strain>
    </source>
</reference>
<sequence>MSNISTEQIVTILSTIPGLLMSCVSAWFAYLALQRHHVTRNDIETATIEFIITHISAVQSKYEDYGQLTKFSVPNPSIAAKCSPCTKLLLISYFRAKIYPSCHLRLTEICVDEGTESLRLCHQQDSTGNTTCCTRTQLQCDEMDIRCLDSGVSLCLSVFMNCPEMRPPHVHDWN</sequence>
<name>A0A9Q9RXZ8_FUSFU</name>